<dbReference type="AlphaFoldDB" id="A0ABD0KFS9"/>
<dbReference type="EMBL" id="JACVVK020000187">
    <property type="protein sequence ID" value="KAK7485911.1"/>
    <property type="molecule type" value="Genomic_DNA"/>
</dbReference>
<dbReference type="Pfam" id="PF16038">
    <property type="entry name" value="TMIE"/>
    <property type="match status" value="1"/>
</dbReference>
<feature type="compositionally biased region" description="Low complexity" evidence="1">
    <location>
        <begin position="154"/>
        <end position="167"/>
    </location>
</feature>
<name>A0ABD0KFS9_9CAEN</name>
<feature type="compositionally biased region" description="Polar residues" evidence="1">
    <location>
        <begin position="144"/>
        <end position="153"/>
    </location>
</feature>
<dbReference type="PANTHER" id="PTHR28635">
    <property type="entry name" value="TRANSMEMBRANE INNER EAR EXPRESSED PROTEIN"/>
    <property type="match status" value="1"/>
</dbReference>
<proteinExistence type="predicted"/>
<evidence type="ECO:0008006" key="4">
    <source>
        <dbReference type="Google" id="ProtNLM"/>
    </source>
</evidence>
<reference evidence="2 3" key="1">
    <citation type="journal article" date="2023" name="Sci. Data">
        <title>Genome assembly of the Korean intertidal mud-creeper Batillaria attramentaria.</title>
        <authorList>
            <person name="Patra A.K."/>
            <person name="Ho P.T."/>
            <person name="Jun S."/>
            <person name="Lee S.J."/>
            <person name="Kim Y."/>
            <person name="Won Y.J."/>
        </authorList>
    </citation>
    <scope>NUCLEOTIDE SEQUENCE [LARGE SCALE GENOMIC DNA]</scope>
    <source>
        <strain evidence="2">Wonlab-2016</strain>
    </source>
</reference>
<organism evidence="2 3">
    <name type="scientific">Batillaria attramentaria</name>
    <dbReference type="NCBI Taxonomy" id="370345"/>
    <lineage>
        <taxon>Eukaryota</taxon>
        <taxon>Metazoa</taxon>
        <taxon>Spiralia</taxon>
        <taxon>Lophotrochozoa</taxon>
        <taxon>Mollusca</taxon>
        <taxon>Gastropoda</taxon>
        <taxon>Caenogastropoda</taxon>
        <taxon>Sorbeoconcha</taxon>
        <taxon>Cerithioidea</taxon>
        <taxon>Batillariidae</taxon>
        <taxon>Batillaria</taxon>
    </lineage>
</organism>
<feature type="region of interest" description="Disordered" evidence="1">
    <location>
        <begin position="135"/>
        <end position="213"/>
    </location>
</feature>
<evidence type="ECO:0000256" key="1">
    <source>
        <dbReference type="SAM" id="MobiDB-lite"/>
    </source>
</evidence>
<protein>
    <recommendedName>
        <fullName evidence="4">Transmembrane protein</fullName>
    </recommendedName>
</protein>
<evidence type="ECO:0000313" key="2">
    <source>
        <dbReference type="EMBL" id="KAK7485911.1"/>
    </source>
</evidence>
<sequence length="250" mass="27470">MNINAALADPSYRNCDKFVARPAATAGCGSVSALPTTLTVTDGESGQGADDVSSVERKRDGVEEERCRFPPSSADLILLAIPIVVTIVCCCVDFRIPRTRQEIDEAYKKRRMNEKYLYQLERTPDVVLRQNASSRQLQDEGLNRPTSAHQSTQDLARLADARAAPAASSSNHHGANTSHHQQRRHNDPSTGRSHAERPTAASGAPADNPARLAKIAKSRMYGVQTPFALSAMELMKQQRQRPTPRARQQE</sequence>
<gene>
    <name evidence="2" type="ORF">BaRGS_00022906</name>
</gene>
<keyword evidence="3" id="KW-1185">Reference proteome</keyword>
<dbReference type="Proteomes" id="UP001519460">
    <property type="component" value="Unassembled WGS sequence"/>
</dbReference>
<accession>A0ABD0KFS9</accession>
<dbReference type="PANTHER" id="PTHR28635:SF1">
    <property type="entry name" value="TRANSMEMBRANE INNER EAR EXPRESSED PROTEIN"/>
    <property type="match status" value="1"/>
</dbReference>
<evidence type="ECO:0000313" key="3">
    <source>
        <dbReference type="Proteomes" id="UP001519460"/>
    </source>
</evidence>
<feature type="compositionally biased region" description="Polar residues" evidence="1">
    <location>
        <begin position="168"/>
        <end position="179"/>
    </location>
</feature>
<dbReference type="InterPro" id="IPR032006">
    <property type="entry name" value="TMIE"/>
</dbReference>
<comment type="caution">
    <text evidence="2">The sequence shown here is derived from an EMBL/GenBank/DDBJ whole genome shotgun (WGS) entry which is preliminary data.</text>
</comment>